<name>A0ABX0W590_9RHOB</name>
<protein>
    <recommendedName>
        <fullName evidence="3">Saccharopine dehydrogenase NADP binding domain-containing protein</fullName>
    </recommendedName>
</protein>
<gene>
    <name evidence="1" type="ORF">DL239_03245</name>
</gene>
<sequence length="355" mass="37916">MTKPSLLILSLGELGTSMLEAAARSGLFETIIVASRNIEKAQERTGNAIIGAGLEGFFPDIRAEALDFGAPDFGRKLSDIAPDYLFSAPSMLPWWKVDAGDVDLPFAGFTALHLALMVQLRDRLAEAKHRPFWIGASYPDVINAVLNRGGYGPDCGIGNVAEPIPKIQRHVASRLGCPAAQVEVSLVAQHAFEYYILNAETYDSLPPHLLKATVAGRDVSDIASEALRSPFPFPFDLHFNRVTASAGIQALRALTGEQPARTHLPGIGSYLGGYPVTASREGIKIDLPDDWSMDQAIATNDASLSWDGIAAVDADGTIHFTDKTASALRSLLGQSCDTLDVRNAAAHAKALLAAL</sequence>
<dbReference type="RefSeq" id="WP_167682249.1">
    <property type="nucleotide sequence ID" value="NZ_QHLQ01000002.1"/>
</dbReference>
<accession>A0ABX0W590</accession>
<evidence type="ECO:0008006" key="3">
    <source>
        <dbReference type="Google" id="ProtNLM"/>
    </source>
</evidence>
<reference evidence="1 2" key="1">
    <citation type="submission" date="2018-05" db="EMBL/GenBank/DDBJ databases">
        <authorList>
            <person name="Zhang Y.-J."/>
        </authorList>
    </citation>
    <scope>NUCLEOTIDE SEQUENCE [LARGE SCALE GENOMIC DNA]</scope>
    <source>
        <strain evidence="1 2">CY04</strain>
    </source>
</reference>
<evidence type="ECO:0000313" key="1">
    <source>
        <dbReference type="EMBL" id="NIZ59989.1"/>
    </source>
</evidence>
<proteinExistence type="predicted"/>
<comment type="caution">
    <text evidence="1">The sequence shown here is derived from an EMBL/GenBank/DDBJ whole genome shotgun (WGS) entry which is preliminary data.</text>
</comment>
<keyword evidence="2" id="KW-1185">Reference proteome</keyword>
<dbReference type="Proteomes" id="UP001429564">
    <property type="component" value="Unassembled WGS sequence"/>
</dbReference>
<organism evidence="1 2">
    <name type="scientific">Parasedimentitalea denitrificans</name>
    <dbReference type="NCBI Taxonomy" id="2211118"/>
    <lineage>
        <taxon>Bacteria</taxon>
        <taxon>Pseudomonadati</taxon>
        <taxon>Pseudomonadota</taxon>
        <taxon>Alphaproteobacteria</taxon>
        <taxon>Rhodobacterales</taxon>
        <taxon>Paracoccaceae</taxon>
        <taxon>Parasedimentitalea</taxon>
    </lineage>
</organism>
<dbReference type="EMBL" id="QHLQ01000002">
    <property type="protein sequence ID" value="NIZ59989.1"/>
    <property type="molecule type" value="Genomic_DNA"/>
</dbReference>
<evidence type="ECO:0000313" key="2">
    <source>
        <dbReference type="Proteomes" id="UP001429564"/>
    </source>
</evidence>